<evidence type="ECO:0000256" key="3">
    <source>
        <dbReference type="ARBA" id="ARBA00023295"/>
    </source>
</evidence>
<feature type="domain" description="Glycoside hydrolase family 3 N-terminal" evidence="4">
    <location>
        <begin position="12"/>
        <end position="333"/>
    </location>
</feature>
<comment type="similarity">
    <text evidence="1">Belongs to the glycosyl hydrolase 3 family.</text>
</comment>
<dbReference type="Gene3D" id="3.20.20.300">
    <property type="entry name" value="Glycoside hydrolase, family 3, N-terminal domain"/>
    <property type="match status" value="1"/>
</dbReference>
<dbReference type="PRINTS" id="PR00133">
    <property type="entry name" value="GLHYDRLASE3"/>
</dbReference>
<dbReference type="Proteomes" id="UP000298615">
    <property type="component" value="Chromosome"/>
</dbReference>
<organism evidence="5 6">
    <name type="scientific">Vagococcus zengguangii</name>
    <dbReference type="NCBI Taxonomy" id="2571750"/>
    <lineage>
        <taxon>Bacteria</taxon>
        <taxon>Bacillati</taxon>
        <taxon>Bacillota</taxon>
        <taxon>Bacilli</taxon>
        <taxon>Lactobacillales</taxon>
        <taxon>Enterococcaceae</taxon>
        <taxon>Vagococcus</taxon>
    </lineage>
</organism>
<dbReference type="EMBL" id="CP039712">
    <property type="protein sequence ID" value="QCI85787.1"/>
    <property type="molecule type" value="Genomic_DNA"/>
</dbReference>
<dbReference type="InterPro" id="IPR001764">
    <property type="entry name" value="Glyco_hydro_3_N"/>
</dbReference>
<accession>A0A4D7CTN2</accession>
<dbReference type="NCBIfam" id="NF003740">
    <property type="entry name" value="PRK05337.1"/>
    <property type="match status" value="1"/>
</dbReference>
<name>A0A4D7CTN2_9ENTE</name>
<dbReference type="GO" id="GO:0005975">
    <property type="term" value="P:carbohydrate metabolic process"/>
    <property type="evidence" value="ECO:0007669"/>
    <property type="project" value="InterPro"/>
</dbReference>
<proteinExistence type="inferred from homology"/>
<reference evidence="5 6" key="1">
    <citation type="submission" date="2019-04" db="EMBL/GenBank/DDBJ databases">
        <title>Vagococcus sp. nov., isolated from faeces of yaks (Bos grunniens).</title>
        <authorList>
            <person name="Ge Y."/>
        </authorList>
    </citation>
    <scope>NUCLEOTIDE SEQUENCE [LARGE SCALE GENOMIC DNA]</scope>
    <source>
        <strain evidence="5 6">MN-17</strain>
    </source>
</reference>
<evidence type="ECO:0000313" key="6">
    <source>
        <dbReference type="Proteomes" id="UP000298615"/>
    </source>
</evidence>
<dbReference type="PANTHER" id="PTHR30480">
    <property type="entry name" value="BETA-HEXOSAMINIDASE-RELATED"/>
    <property type="match status" value="1"/>
</dbReference>
<keyword evidence="2 5" id="KW-0378">Hydrolase</keyword>
<dbReference type="GO" id="GO:0004563">
    <property type="term" value="F:beta-N-acetylhexosaminidase activity"/>
    <property type="evidence" value="ECO:0007669"/>
    <property type="project" value="UniProtKB-EC"/>
</dbReference>
<keyword evidence="3 5" id="KW-0326">Glycosidase</keyword>
<evidence type="ECO:0000313" key="5">
    <source>
        <dbReference type="EMBL" id="QCI85787.1"/>
    </source>
</evidence>
<keyword evidence="6" id="KW-1185">Reference proteome</keyword>
<dbReference type="InterPro" id="IPR050226">
    <property type="entry name" value="NagZ_Beta-hexosaminidase"/>
</dbReference>
<dbReference type="SUPFAM" id="SSF51445">
    <property type="entry name" value="(Trans)glycosidases"/>
    <property type="match status" value="1"/>
</dbReference>
<dbReference type="InterPro" id="IPR017853">
    <property type="entry name" value="GH"/>
</dbReference>
<dbReference type="GO" id="GO:0009254">
    <property type="term" value="P:peptidoglycan turnover"/>
    <property type="evidence" value="ECO:0007669"/>
    <property type="project" value="TreeGrafter"/>
</dbReference>
<dbReference type="InterPro" id="IPR036962">
    <property type="entry name" value="Glyco_hydro_3_N_sf"/>
</dbReference>
<evidence type="ECO:0000259" key="4">
    <source>
        <dbReference type="Pfam" id="PF00933"/>
    </source>
</evidence>
<dbReference type="OrthoDB" id="9805821at2"/>
<dbReference type="AlphaFoldDB" id="A0A4D7CTN2"/>
<evidence type="ECO:0000256" key="2">
    <source>
        <dbReference type="ARBA" id="ARBA00022801"/>
    </source>
</evidence>
<evidence type="ECO:0000256" key="1">
    <source>
        <dbReference type="ARBA" id="ARBA00005336"/>
    </source>
</evidence>
<dbReference type="EC" id="3.2.1.52" evidence="5"/>
<gene>
    <name evidence="5" type="primary">nagZ</name>
    <name evidence="5" type="ORF">FA707_01865</name>
</gene>
<sequence>MCTFGGARLIELSKKVGSLFVIGFEGTSVSPELRQLMTDYHIGSVILFSRNITSAEQLKKLTTEIQATAQEVGYEHPVLICLDQENGVIRRITEDITLFPGQMSQAATNDPSIARKIAEATAIELKNLGINWNLAPVADINNNPENPIIGVRSFGDQPEKVAQYVGEALAGYQAQHMISSVKHFPGHGDTMVDSHLAVPVIEKSLDELKQMELVPFERAITLNCDTIMISHIIFSSLDSQPASISKLLITDLLRDELGYKGVVVSDCLEMDAISQTVGVVEGSYQAFNAGADLLMISHTYEKQIAAMDHLIAKIKQGEISEQRLEKSLERMEQLISKHSIDFDFELSSFEKKEHEELAEKAYQMGCVNMVPSSITSPLITEDDKIVVLFPDEKNLLRVEDIHNAYDFDKIFKELTNDTTFVTYNHQGLIDCKHEELLTTLGQNDKIMLFTVNVNMNDWLVNFSSQLILPTVHFVMRNPYDLDKLSLPNRLAGVVMFEPTQAVITQAMNHLDDLTYFTGEMPIRLQDN</sequence>
<dbReference type="Pfam" id="PF00933">
    <property type="entry name" value="Glyco_hydro_3"/>
    <property type="match status" value="1"/>
</dbReference>
<protein>
    <submittedName>
        <fullName evidence="5">Beta-N-acetylhexosaminidase</fullName>
        <ecNumber evidence="5">3.2.1.52</ecNumber>
    </submittedName>
</protein>
<dbReference type="PANTHER" id="PTHR30480:SF16">
    <property type="entry name" value="GLYCOSIDE HYDROLASE FAMILY 3 DOMAIN PROTEIN"/>
    <property type="match status" value="1"/>
</dbReference>
<dbReference type="KEGG" id="vao:FA707_01865"/>